<evidence type="ECO:0000256" key="3">
    <source>
        <dbReference type="ARBA" id="ARBA00022737"/>
    </source>
</evidence>
<dbReference type="GO" id="GO:0008104">
    <property type="term" value="P:intracellular protein localization"/>
    <property type="evidence" value="ECO:0007669"/>
    <property type="project" value="TreeGrafter"/>
</dbReference>
<feature type="repeat" description="WD" evidence="8">
    <location>
        <begin position="2428"/>
        <end position="2456"/>
    </location>
</feature>
<evidence type="ECO:0000256" key="5">
    <source>
        <dbReference type="ARBA" id="ARBA00059038"/>
    </source>
</evidence>
<dbReference type="InterPro" id="IPR015943">
    <property type="entry name" value="WD40/YVTN_repeat-like_dom_sf"/>
</dbReference>
<dbReference type="InterPro" id="IPR031570">
    <property type="entry name" value="NBEA/BDCP_DUF4704"/>
</dbReference>
<dbReference type="InterPro" id="IPR001680">
    <property type="entry name" value="WD40_rpt"/>
</dbReference>
<feature type="region of interest" description="Disordered" evidence="9">
    <location>
        <begin position="1378"/>
        <end position="1489"/>
    </location>
</feature>
<sequence>MRKNDSVKKIKQVTRLVAIIGTERSHFVANKVMSNVSEEPDKATNEEEKDRSETQTPTKSPSPQLATIRASEERDSVSSDMLSIKSPDIDERELEDVQLNDNYVETVSVPSERFNFSNAPDQRQPSPVQHDESTDEEPVKKDDEKKHKEKAPDEGSLSSQIENATVIHASDETAEETFSRLKKGILARSLSQKDIVDGLFNVLVGGPFDLDSRFIIENSENIEKMLDLIDAAPPSLKAEIWSVFVAIVRKSFRNLEACSRVGLISKCLERLPQTDAVISDLLIQLLSVLTSYSITVKETKHFLRALRASNGIWHRNSAKLLNVMQEMPKRDGADVFFSFPGKASAGIALPPISKWPYQNGWTFSTWLRMDPLNSVNFEKEKPYLFSFSTNKGVGYHCYFMGSCLVLHVTKGPGKETMKCIKQELVSRKWHHVAISYVYSRWARSEIQCFIDGQLAETIDMTWLVNTNDYFDRCYIGCGSDPDPNQAFCGQMGAVYVFAQSISLQQANCLYCLGAGYQSYFKHDAESNLPEGYKKHLFDGHLNSSLVFAYCPKNCHGQLCLFPTPKTATMYFVQVPHAIMKEGVEVITTHSIHNSLHSVGGIQMLLPLFAQIDMPHQDREPPVDYAICSKLLSVISLLLSTSPSAQQQLFHSQGFLIIANVLNTSSKGHLTLQVLEALINMSKFLLTCPAGIPLLKQLFDHLFFNPQLWIRTEASIQIRLYSFLANDFFANASFLSIVRRTSTVIELMHTLKTYYWLAPPKTSTTLATNDPPPDRNSIVQIRSHILHLVNKLMFLLPSAVDEKDVNRDEEFQCIFNFIGTVSEDDNLYDVLTQTMHQLCDHPAVMVPAFDRKKGVAVIFKLLSSPNELIRLPALKIFGYFICRSTLKRKNESINNLNLLSLLADRLLMNNRYLSLATYNALFEILTEYMTPEIQFIQHEDLPADTVRFENPTLLKVIANLITQSENTEELMKVKKIFLEDMIRLCKDSKENRRIILQMSVWQEWLISLAYILPENREEEEITELVFEIFAILLYHAIRLEYGGWRVWVDTLAIAHSKVSWERYRRSIRRAKTTKIESEETKAVADAVDEVVSNTEGESLGSNEKSPESIKSQKSIASSQAAEDVPSSLYRTPEFVWSRVHIRLLNDLLLSIENIAEEWNDPNSSTALMDHVNNNDNQIFISNTVHVLSQLTDSLIMACGGLLPLLAAATSPNSELEITDTTQQELSIEDAVQFLRRFANLSDVFIFASGISFSELEQEKNMPNGGILRQALRLVSTMAVRNILACRVALKERGFSENTVKQRTKFNAIMKFVQSALELKDTTKGISDVNRLLQEIDLQRLKGVVYRDMEEGRQAQFLALSVVYLLSVLMVSRYRDILEPPTSPSPFFDTNSDSSANRKSVDSPKDTTKGSPSTSITNGNGSPTSPPHTQVSYLPKSEYSENGGKEESQGQEESQDVGDEENEDEEEQKPKAISSIPYNSSTTELEAKDKYNTDQLNRFNTAEEIKSIDASERRKYLTDKLQKALEPVAPLLREIMSDFKSFLQKTLLGTHGQEIMNDVKVMQTLKNQQGSVIELVMLLCSQEWQTSLQKHAGLAFIELVNEGRLMAHATRDHVLRVANEADFILNRLRAEDVSKHAQFDNESAEQLYVRKQDEQVSDHLIISSRRRDFLVAQKLLEKMRTILLSPSGAWCSNDDEQQTFWKLDLWEDDSRRRKRFVPNAYGCKHSMASIKKVLDEKETEELEKAREELLKELTHKMIISTGQPKTSQVLNELVDESDIEKWASEENDLRDTRQEHASYSTQGKLIAPGIVVHGTISITATDLYFDTDEDHPLNKQLDPKCLRYCDNLHGRWHFQEIRAIFLRRYMLQYTALELFLASRTAIMFAFPDQETVKKVVENLPRVGVGVKYGLPQSRKTSLMSPRQLFKHSDMPQKWQRREITNFDYLMFLNTIAGRTYNDLNQYPIFPWVLANYSSEKLDLGEASNFRDLSKPIGALSENRRKYFQDRFNSWEDESIPPFHYGTHYSTQAFTLNWLFRVEPFTTYFLNLQSGKFDHSDRLFHSLSDAWEHCQRDTHDVKELIPELFYMPEMFYNSNGFDLGKRDDGIPVNNVVLPPWASTPEEFVLIHRQALESDLVSCQLNQWIDLIFGYKQRGPEAVRATNVFYYLTYEGSTNLNAIENPQLKEGLQQQILNFGQTPVQLMTDPHPPRHSIMTISPLMFQPCNDDLCMLMKFISNSAIVHISANTYPQVTQPTVISISQNLVFALNKWNNSYTQVSSQASSALGSSLADKNLDPNHAELPMTVDPLLAVGNPSQPLPKRHLGDAFDQRLHITWSNFVTTVDSKSIIACGYPDYSFRVIDAENASVRQVVYGHGDVVTCLARSEASLYADFYVASGSLDCTVVLWHFSSQNQAIAGEYNMIGETPAPRAILTGHDAEITAICVSAEHGVVISGSKDGTVLMHTTQGDLLRRIVCADLTKHGRTTLPSVTNILMNRDCNLAVFYGHEFVATFTSTGRQLNRPAHKSIEKVLCATMSRCGEYLVVGTENGRISIVRLFPLQMLYTFPQTDSPTRCVAISTNQRFILGGLESGAIVVFNVDFNKWHFEYKQRYSHR</sequence>
<feature type="compositionally biased region" description="Polar residues" evidence="9">
    <location>
        <begin position="1407"/>
        <end position="1430"/>
    </location>
</feature>
<feature type="region of interest" description="Disordered" evidence="9">
    <location>
        <begin position="112"/>
        <end position="162"/>
    </location>
</feature>
<proteinExistence type="predicted"/>
<dbReference type="Pfam" id="PF20425">
    <property type="entry name" value="Neurobeachin"/>
    <property type="match status" value="1"/>
</dbReference>
<dbReference type="SMART" id="SM01026">
    <property type="entry name" value="Beach"/>
    <property type="match status" value="1"/>
</dbReference>
<dbReference type="SMART" id="SM00320">
    <property type="entry name" value="WD40"/>
    <property type="match status" value="4"/>
</dbReference>
<dbReference type="PROSITE" id="PS51783">
    <property type="entry name" value="PH_BEACH"/>
    <property type="match status" value="1"/>
</dbReference>
<feature type="domain" description="BEACH-type PH" evidence="11">
    <location>
        <begin position="1790"/>
        <end position="1898"/>
    </location>
</feature>
<keyword evidence="2 8" id="KW-0853">WD repeat</keyword>
<dbReference type="Proteomes" id="UP000887540">
    <property type="component" value="Unplaced"/>
</dbReference>
<dbReference type="GO" id="GO:0005829">
    <property type="term" value="C:cytosol"/>
    <property type="evidence" value="ECO:0007669"/>
    <property type="project" value="TreeGrafter"/>
</dbReference>
<dbReference type="InterPro" id="IPR036372">
    <property type="entry name" value="BEACH_dom_sf"/>
</dbReference>
<feature type="region of interest" description="Disordered" evidence="9">
    <location>
        <begin position="1092"/>
        <end position="1117"/>
    </location>
</feature>
<dbReference type="Gene3D" id="1.25.10.10">
    <property type="entry name" value="Leucine-rich Repeat Variant"/>
    <property type="match status" value="1"/>
</dbReference>
<evidence type="ECO:0000256" key="9">
    <source>
        <dbReference type="SAM" id="MobiDB-lite"/>
    </source>
</evidence>
<dbReference type="InterPro" id="IPR046851">
    <property type="entry name" value="NBCH_WD40"/>
</dbReference>
<dbReference type="FunFam" id="1.10.1540.10:FF:000001">
    <property type="entry name" value="neurobeachin isoform X1"/>
    <property type="match status" value="1"/>
</dbReference>
<reference evidence="13" key="1">
    <citation type="submission" date="2022-11" db="UniProtKB">
        <authorList>
            <consortium name="WormBaseParasite"/>
        </authorList>
    </citation>
    <scope>IDENTIFICATION</scope>
</reference>
<feature type="compositionally biased region" description="Low complexity" evidence="9">
    <location>
        <begin position="1107"/>
        <end position="1117"/>
    </location>
</feature>
<keyword evidence="12" id="KW-1185">Reference proteome</keyword>
<dbReference type="CDD" id="cd06071">
    <property type="entry name" value="Beach"/>
    <property type="match status" value="1"/>
</dbReference>
<evidence type="ECO:0000256" key="4">
    <source>
        <dbReference type="ARBA" id="ARBA00023136"/>
    </source>
</evidence>
<dbReference type="InterPro" id="IPR050865">
    <property type="entry name" value="BEACH_Domain"/>
</dbReference>
<dbReference type="GO" id="GO:0016020">
    <property type="term" value="C:membrane"/>
    <property type="evidence" value="ECO:0007669"/>
    <property type="project" value="UniProtKB-SubCell"/>
</dbReference>
<dbReference type="Pfam" id="PF20426">
    <property type="entry name" value="NBCH_WD40"/>
    <property type="match status" value="1"/>
</dbReference>
<dbReference type="InterPro" id="IPR011989">
    <property type="entry name" value="ARM-like"/>
</dbReference>
<evidence type="ECO:0000259" key="10">
    <source>
        <dbReference type="PROSITE" id="PS50197"/>
    </source>
</evidence>
<comment type="subcellular location">
    <subcellularLocation>
        <location evidence="1">Membrane</location>
    </subcellularLocation>
</comment>
<evidence type="ECO:0000256" key="8">
    <source>
        <dbReference type="PROSITE-ProRule" id="PRU00221"/>
    </source>
</evidence>
<dbReference type="PANTHER" id="PTHR13743">
    <property type="entry name" value="BEIGE/BEACH-RELATED"/>
    <property type="match status" value="1"/>
</dbReference>
<keyword evidence="3" id="KW-0677">Repeat</keyword>
<dbReference type="InterPro" id="IPR016024">
    <property type="entry name" value="ARM-type_fold"/>
</dbReference>
<dbReference type="WBParaSite" id="ACRNAN_Path_397.g1510.t1">
    <property type="protein sequence ID" value="ACRNAN_Path_397.g1510.t1"/>
    <property type="gene ID" value="ACRNAN_Path_397.g1510"/>
</dbReference>
<feature type="compositionally biased region" description="Polar residues" evidence="9">
    <location>
        <begin position="54"/>
        <end position="65"/>
    </location>
</feature>
<evidence type="ECO:0000256" key="2">
    <source>
        <dbReference type="ARBA" id="ARBA00022574"/>
    </source>
</evidence>
<evidence type="ECO:0000259" key="11">
    <source>
        <dbReference type="PROSITE" id="PS51783"/>
    </source>
</evidence>
<dbReference type="InterPro" id="IPR036322">
    <property type="entry name" value="WD40_repeat_dom_sf"/>
</dbReference>
<dbReference type="Pfam" id="PF13385">
    <property type="entry name" value="Laminin_G_3"/>
    <property type="match status" value="1"/>
</dbReference>
<protein>
    <recommendedName>
        <fullName evidence="6">Putative neurobeachin homolog</fullName>
    </recommendedName>
    <alternativeName>
        <fullName evidence="7">Suppressor enhancer of lin-12</fullName>
    </alternativeName>
</protein>
<dbReference type="SUPFAM" id="SSF49899">
    <property type="entry name" value="Concanavalin A-like lectins/glucanases"/>
    <property type="match status" value="1"/>
</dbReference>
<dbReference type="InterPro" id="IPR046852">
    <property type="entry name" value="Neurobeachin_a-sol"/>
</dbReference>
<feature type="compositionally biased region" description="Polar residues" evidence="9">
    <location>
        <begin position="1386"/>
        <end position="1396"/>
    </location>
</feature>
<dbReference type="PANTHER" id="PTHR13743:SF162">
    <property type="entry name" value="NEUROBEACHIN"/>
    <property type="match status" value="1"/>
</dbReference>
<dbReference type="InterPro" id="IPR010508">
    <property type="entry name" value="NBEA-like_DUF1088"/>
</dbReference>
<evidence type="ECO:0000313" key="13">
    <source>
        <dbReference type="WBParaSite" id="ACRNAN_Path_397.g1510.t1"/>
    </source>
</evidence>
<comment type="function">
    <text evidence="5">Binds to type II regulatory subunits of protein kinase A and anchors/targets them to the membrane. May anchor the kinase to cytoskeletal and/or organelle-associated proteins. Regulates endosomal traffic in polarized epithelial cells such as the vulval precursor cells and intestinal cells. Thought to act as a negative regulator of lin-12 activity in vulval precursor cells. May have a role in the internalization process from basolateral surface of polarized epithelial cells.</text>
</comment>
<feature type="compositionally biased region" description="Acidic residues" evidence="9">
    <location>
        <begin position="1447"/>
        <end position="1465"/>
    </location>
</feature>
<organism evidence="12 13">
    <name type="scientific">Acrobeloides nanus</name>
    <dbReference type="NCBI Taxonomy" id="290746"/>
    <lineage>
        <taxon>Eukaryota</taxon>
        <taxon>Metazoa</taxon>
        <taxon>Ecdysozoa</taxon>
        <taxon>Nematoda</taxon>
        <taxon>Chromadorea</taxon>
        <taxon>Rhabditida</taxon>
        <taxon>Tylenchina</taxon>
        <taxon>Cephalobomorpha</taxon>
        <taxon>Cephaloboidea</taxon>
        <taxon>Cephalobidae</taxon>
        <taxon>Acrobeloides</taxon>
    </lineage>
</organism>
<name>A0A914C6G4_9BILA</name>
<dbReference type="Gene3D" id="2.30.29.30">
    <property type="entry name" value="Pleckstrin-homology domain (PH domain)/Phosphotyrosine-binding domain (PTB)"/>
    <property type="match status" value="1"/>
</dbReference>
<dbReference type="CDD" id="cd01201">
    <property type="entry name" value="PH_BEACH"/>
    <property type="match status" value="1"/>
</dbReference>
<evidence type="ECO:0000256" key="6">
    <source>
        <dbReference type="ARBA" id="ARBA00068767"/>
    </source>
</evidence>
<dbReference type="SUPFAM" id="SSF50729">
    <property type="entry name" value="PH domain-like"/>
    <property type="match status" value="1"/>
</dbReference>
<dbReference type="InterPro" id="IPR013320">
    <property type="entry name" value="ConA-like_dom_sf"/>
</dbReference>
<accession>A0A914C6G4</accession>
<evidence type="ECO:0000313" key="12">
    <source>
        <dbReference type="Proteomes" id="UP000887540"/>
    </source>
</evidence>
<evidence type="ECO:0000256" key="7">
    <source>
        <dbReference type="ARBA" id="ARBA00081052"/>
    </source>
</evidence>
<dbReference type="Pfam" id="PF14844">
    <property type="entry name" value="PH_BEACH"/>
    <property type="match status" value="1"/>
</dbReference>
<dbReference type="InterPro" id="IPR011993">
    <property type="entry name" value="PH-like_dom_sf"/>
</dbReference>
<dbReference type="SUPFAM" id="SSF81837">
    <property type="entry name" value="BEACH domain"/>
    <property type="match status" value="1"/>
</dbReference>
<dbReference type="InterPro" id="IPR000409">
    <property type="entry name" value="BEACH_dom"/>
</dbReference>
<feature type="domain" description="BEACH" evidence="10">
    <location>
        <begin position="1917"/>
        <end position="2206"/>
    </location>
</feature>
<dbReference type="Gene3D" id="2.60.120.200">
    <property type="match status" value="1"/>
</dbReference>
<dbReference type="SUPFAM" id="SSF48371">
    <property type="entry name" value="ARM repeat"/>
    <property type="match status" value="1"/>
</dbReference>
<dbReference type="GO" id="GO:0019901">
    <property type="term" value="F:protein kinase binding"/>
    <property type="evidence" value="ECO:0007669"/>
    <property type="project" value="TreeGrafter"/>
</dbReference>
<feature type="compositionally biased region" description="Polar residues" evidence="9">
    <location>
        <begin position="112"/>
        <end position="127"/>
    </location>
</feature>
<dbReference type="Pfam" id="PF15787">
    <property type="entry name" value="DUF4704"/>
    <property type="match status" value="1"/>
</dbReference>
<dbReference type="SUPFAM" id="SSF50978">
    <property type="entry name" value="WD40 repeat-like"/>
    <property type="match status" value="1"/>
</dbReference>
<feature type="compositionally biased region" description="Polar residues" evidence="9">
    <location>
        <begin position="1092"/>
        <end position="1102"/>
    </location>
</feature>
<feature type="region of interest" description="Disordered" evidence="9">
    <location>
        <begin position="28"/>
        <end position="96"/>
    </location>
</feature>
<dbReference type="Gene3D" id="1.10.1540.10">
    <property type="entry name" value="BEACH domain"/>
    <property type="match status" value="1"/>
</dbReference>
<keyword evidence="4" id="KW-0472">Membrane</keyword>
<dbReference type="InterPro" id="IPR023362">
    <property type="entry name" value="PH-BEACH_dom"/>
</dbReference>
<dbReference type="Pfam" id="PF06469">
    <property type="entry name" value="DUF1088"/>
    <property type="match status" value="1"/>
</dbReference>
<dbReference type="Pfam" id="PF02138">
    <property type="entry name" value="Beach"/>
    <property type="match status" value="1"/>
</dbReference>
<dbReference type="Gene3D" id="2.130.10.10">
    <property type="entry name" value="YVTN repeat-like/Quinoprotein amine dehydrogenase"/>
    <property type="match status" value="2"/>
</dbReference>
<feature type="compositionally biased region" description="Basic and acidic residues" evidence="9">
    <location>
        <begin position="129"/>
        <end position="153"/>
    </location>
</feature>
<dbReference type="PROSITE" id="PS50082">
    <property type="entry name" value="WD_REPEATS_2"/>
    <property type="match status" value="1"/>
</dbReference>
<dbReference type="PROSITE" id="PS50197">
    <property type="entry name" value="BEACH"/>
    <property type="match status" value="1"/>
</dbReference>
<evidence type="ECO:0000256" key="1">
    <source>
        <dbReference type="ARBA" id="ARBA00004370"/>
    </source>
</evidence>
<feature type="compositionally biased region" description="Basic and acidic residues" evidence="9">
    <location>
        <begin position="39"/>
        <end position="53"/>
    </location>
</feature>
<feature type="compositionally biased region" description="Basic and acidic residues" evidence="9">
    <location>
        <begin position="1397"/>
        <end position="1406"/>
    </location>
</feature>